<dbReference type="Pfam" id="PF00069">
    <property type="entry name" value="Pkinase"/>
    <property type="match status" value="1"/>
</dbReference>
<feature type="repeat" description="ANK" evidence="1">
    <location>
        <begin position="7"/>
        <end position="39"/>
    </location>
</feature>
<dbReference type="PANTHER" id="PTHR47987">
    <property type="entry name" value="OS08G0249100 PROTEIN"/>
    <property type="match status" value="1"/>
</dbReference>
<dbReference type="PROSITE" id="PS50297">
    <property type="entry name" value="ANK_REP_REGION"/>
    <property type="match status" value="1"/>
</dbReference>
<dbReference type="GeneID" id="25906754"/>
<dbReference type="AlphaFoldDB" id="A0A0L0FXQ8"/>
<dbReference type="InterPro" id="IPR008271">
    <property type="entry name" value="Ser/Thr_kinase_AS"/>
</dbReference>
<protein>
    <recommendedName>
        <fullName evidence="2">Protein kinase domain-containing protein</fullName>
    </recommendedName>
</protein>
<dbReference type="InterPro" id="IPR036770">
    <property type="entry name" value="Ankyrin_rpt-contain_sf"/>
</dbReference>
<dbReference type="Gene3D" id="1.10.510.10">
    <property type="entry name" value="Transferase(Phosphotransferase) domain 1"/>
    <property type="match status" value="1"/>
</dbReference>
<dbReference type="OrthoDB" id="539213at2759"/>
<dbReference type="PROSITE" id="PS50088">
    <property type="entry name" value="ANK_REPEAT"/>
    <property type="match status" value="1"/>
</dbReference>
<dbReference type="InterPro" id="IPR046958">
    <property type="entry name" value="RBK1/2/STUNTED"/>
</dbReference>
<dbReference type="GO" id="GO:0004672">
    <property type="term" value="F:protein kinase activity"/>
    <property type="evidence" value="ECO:0007669"/>
    <property type="project" value="InterPro"/>
</dbReference>
<dbReference type="InterPro" id="IPR000719">
    <property type="entry name" value="Prot_kinase_dom"/>
</dbReference>
<dbReference type="SMART" id="SM00248">
    <property type="entry name" value="ANK"/>
    <property type="match status" value="1"/>
</dbReference>
<dbReference type="RefSeq" id="XP_014155336.1">
    <property type="nucleotide sequence ID" value="XM_014299861.1"/>
</dbReference>
<dbReference type="InterPro" id="IPR002110">
    <property type="entry name" value="Ankyrin_rpt"/>
</dbReference>
<dbReference type="SUPFAM" id="SSF56112">
    <property type="entry name" value="Protein kinase-like (PK-like)"/>
    <property type="match status" value="1"/>
</dbReference>
<dbReference type="PROSITE" id="PS00108">
    <property type="entry name" value="PROTEIN_KINASE_ST"/>
    <property type="match status" value="1"/>
</dbReference>
<organism evidence="3 4">
    <name type="scientific">Sphaeroforma arctica JP610</name>
    <dbReference type="NCBI Taxonomy" id="667725"/>
    <lineage>
        <taxon>Eukaryota</taxon>
        <taxon>Ichthyosporea</taxon>
        <taxon>Ichthyophonida</taxon>
        <taxon>Sphaeroforma</taxon>
    </lineage>
</organism>
<dbReference type="GO" id="GO:0005524">
    <property type="term" value="F:ATP binding"/>
    <property type="evidence" value="ECO:0007669"/>
    <property type="project" value="InterPro"/>
</dbReference>
<evidence type="ECO:0000313" key="4">
    <source>
        <dbReference type="Proteomes" id="UP000054560"/>
    </source>
</evidence>
<gene>
    <name evidence="3" type="ORF">SARC_06250</name>
</gene>
<dbReference type="Proteomes" id="UP000054560">
    <property type="component" value="Unassembled WGS sequence"/>
</dbReference>
<dbReference type="Gene3D" id="1.25.40.20">
    <property type="entry name" value="Ankyrin repeat-containing domain"/>
    <property type="match status" value="1"/>
</dbReference>
<dbReference type="InterPro" id="IPR011009">
    <property type="entry name" value="Kinase-like_dom_sf"/>
</dbReference>
<name>A0A0L0FXQ8_9EUKA</name>
<feature type="domain" description="Protein kinase" evidence="2">
    <location>
        <begin position="92"/>
        <end position="302"/>
    </location>
</feature>
<dbReference type="SUPFAM" id="SSF48403">
    <property type="entry name" value="Ankyrin repeat"/>
    <property type="match status" value="1"/>
</dbReference>
<reference evidence="3 4" key="1">
    <citation type="submission" date="2011-02" db="EMBL/GenBank/DDBJ databases">
        <title>The Genome Sequence of Sphaeroforma arctica JP610.</title>
        <authorList>
            <consortium name="The Broad Institute Genome Sequencing Platform"/>
            <person name="Russ C."/>
            <person name="Cuomo C."/>
            <person name="Young S.K."/>
            <person name="Zeng Q."/>
            <person name="Gargeya S."/>
            <person name="Alvarado L."/>
            <person name="Berlin A."/>
            <person name="Chapman S.B."/>
            <person name="Chen Z."/>
            <person name="Freedman E."/>
            <person name="Gellesch M."/>
            <person name="Goldberg J."/>
            <person name="Griggs A."/>
            <person name="Gujja S."/>
            <person name="Heilman E."/>
            <person name="Heiman D."/>
            <person name="Howarth C."/>
            <person name="Mehta T."/>
            <person name="Neiman D."/>
            <person name="Pearson M."/>
            <person name="Roberts A."/>
            <person name="Saif S."/>
            <person name="Shea T."/>
            <person name="Shenoy N."/>
            <person name="Sisk P."/>
            <person name="Stolte C."/>
            <person name="Sykes S."/>
            <person name="White J."/>
            <person name="Yandava C."/>
            <person name="Burger G."/>
            <person name="Gray M.W."/>
            <person name="Holland P.W.H."/>
            <person name="King N."/>
            <person name="Lang F.B.F."/>
            <person name="Roger A.J."/>
            <person name="Ruiz-Trillo I."/>
            <person name="Haas B."/>
            <person name="Nusbaum C."/>
            <person name="Birren B."/>
        </authorList>
    </citation>
    <scope>NUCLEOTIDE SEQUENCE [LARGE SCALE GENOMIC DNA]</scope>
    <source>
        <strain evidence="3 4">JP610</strain>
    </source>
</reference>
<sequence>MVLLQQVGCTPLHTASQNEYKDVVELLLAKGTDIHVKDIFGSTPLTPEVVGEILREFGTRKGQVCLLQQLLETSEANEASLTEQVHAFGLRLEESEANGTSLTEQVHALKLQLEESEANVQKRTHNLPQSHSNDEEEEAIVRIDPDTCTRVSVAYINHLTDLFSDHRVVGRGAGVRDSLPWHRLGDKPYSLSIETQAAHLVYEHGEHGSLADNLVDDTKARLLVPPVRMRIAAGIAKALAFMHNPKQGGGRVFHRDVKSANVVLTATLEPKLIDCGLAFMVPDAPQALQHPTFTVTTQAWQR</sequence>
<evidence type="ECO:0000313" key="3">
    <source>
        <dbReference type="EMBL" id="KNC81434.1"/>
    </source>
</evidence>
<dbReference type="STRING" id="667725.A0A0L0FXQ8"/>
<keyword evidence="1" id="KW-0040">ANK repeat</keyword>
<keyword evidence="4" id="KW-1185">Reference proteome</keyword>
<proteinExistence type="predicted"/>
<evidence type="ECO:0000256" key="1">
    <source>
        <dbReference type="PROSITE-ProRule" id="PRU00023"/>
    </source>
</evidence>
<evidence type="ECO:0000259" key="2">
    <source>
        <dbReference type="PROSITE" id="PS50011"/>
    </source>
</evidence>
<dbReference type="EMBL" id="KQ242034">
    <property type="protein sequence ID" value="KNC81434.1"/>
    <property type="molecule type" value="Genomic_DNA"/>
</dbReference>
<dbReference type="PROSITE" id="PS50011">
    <property type="entry name" value="PROTEIN_KINASE_DOM"/>
    <property type="match status" value="1"/>
</dbReference>
<accession>A0A0L0FXQ8</accession>
<dbReference type="Pfam" id="PF00023">
    <property type="entry name" value="Ank"/>
    <property type="match status" value="1"/>
</dbReference>